<dbReference type="InterPro" id="IPR002401">
    <property type="entry name" value="Cyt_P450_E_grp-I"/>
</dbReference>
<keyword evidence="3" id="KW-0812">Transmembrane</keyword>
<keyword evidence="5" id="KW-1185">Reference proteome</keyword>
<comment type="similarity">
    <text evidence="1">Belongs to the cytochrome P450 family.</text>
</comment>
<dbReference type="GO" id="GO:0004497">
    <property type="term" value="F:monooxygenase activity"/>
    <property type="evidence" value="ECO:0007669"/>
    <property type="project" value="InterPro"/>
</dbReference>
<evidence type="ECO:0000256" key="1">
    <source>
        <dbReference type="ARBA" id="ARBA00010617"/>
    </source>
</evidence>
<dbReference type="Pfam" id="PF00067">
    <property type="entry name" value="p450"/>
    <property type="match status" value="2"/>
</dbReference>
<dbReference type="PRINTS" id="PR00463">
    <property type="entry name" value="EP450I"/>
</dbReference>
<proteinExistence type="inferred from homology"/>
<evidence type="ECO:0000313" key="5">
    <source>
        <dbReference type="Proteomes" id="UP000050525"/>
    </source>
</evidence>
<dbReference type="GO" id="GO:0020037">
    <property type="term" value="F:heme binding"/>
    <property type="evidence" value="ECO:0007669"/>
    <property type="project" value="InterPro"/>
</dbReference>
<dbReference type="Proteomes" id="UP000050525">
    <property type="component" value="Unassembled WGS sequence"/>
</dbReference>
<dbReference type="PANTHER" id="PTHR24291:SF201">
    <property type="entry name" value="CYTOCHROME P450, FAMILY 4, SUBFAMILY B, POLYPEPTIDE 7"/>
    <property type="match status" value="1"/>
</dbReference>
<evidence type="ECO:0000256" key="2">
    <source>
        <dbReference type="ARBA" id="ARBA00023004"/>
    </source>
</evidence>
<reference evidence="4 5" key="1">
    <citation type="journal article" date="2012" name="Genome Biol.">
        <title>Sequencing three crocodilian genomes to illuminate the evolution of archosaurs and amniotes.</title>
        <authorList>
            <person name="St John J.A."/>
            <person name="Braun E.L."/>
            <person name="Isberg S.R."/>
            <person name="Miles L.G."/>
            <person name="Chong A.Y."/>
            <person name="Gongora J."/>
            <person name="Dalzell P."/>
            <person name="Moran C."/>
            <person name="Bed'hom B."/>
            <person name="Abzhanov A."/>
            <person name="Burgess S.C."/>
            <person name="Cooksey A.M."/>
            <person name="Castoe T.A."/>
            <person name="Crawford N.G."/>
            <person name="Densmore L.D."/>
            <person name="Drew J.C."/>
            <person name="Edwards S.V."/>
            <person name="Faircloth B.C."/>
            <person name="Fujita M.K."/>
            <person name="Greenwold M.J."/>
            <person name="Hoffmann F.G."/>
            <person name="Howard J.M."/>
            <person name="Iguchi T."/>
            <person name="Janes D.E."/>
            <person name="Khan S.Y."/>
            <person name="Kohno S."/>
            <person name="de Koning A.J."/>
            <person name="Lance S.L."/>
            <person name="McCarthy F.M."/>
            <person name="McCormack J.E."/>
            <person name="Merchant M.E."/>
            <person name="Peterson D.G."/>
            <person name="Pollock D.D."/>
            <person name="Pourmand N."/>
            <person name="Raney B.J."/>
            <person name="Roessler K.A."/>
            <person name="Sanford J.R."/>
            <person name="Sawyer R.H."/>
            <person name="Schmidt C.J."/>
            <person name="Triplett E.W."/>
            <person name="Tuberville T.D."/>
            <person name="Venegas-Anaya M."/>
            <person name="Howard J.T."/>
            <person name="Jarvis E.D."/>
            <person name="Guillette L.J.Jr."/>
            <person name="Glenn T.C."/>
            <person name="Green R.E."/>
            <person name="Ray D.A."/>
        </authorList>
    </citation>
    <scope>NUCLEOTIDE SEQUENCE [LARGE SCALE GENOMIC DNA]</scope>
    <source>
        <strain evidence="4">KSC_2009_1</strain>
    </source>
</reference>
<name>A0A151M4D2_ALLMI</name>
<dbReference type="Gene3D" id="1.10.630.10">
    <property type="entry name" value="Cytochrome P450"/>
    <property type="match status" value="2"/>
</dbReference>
<keyword evidence="2" id="KW-0408">Iron</keyword>
<dbReference type="InterPro" id="IPR001128">
    <property type="entry name" value="Cyt_P450"/>
</dbReference>
<keyword evidence="3" id="KW-1133">Transmembrane helix</keyword>
<accession>A0A151M4D2</accession>
<organism evidence="4 5">
    <name type="scientific">Alligator mississippiensis</name>
    <name type="common">American alligator</name>
    <dbReference type="NCBI Taxonomy" id="8496"/>
    <lineage>
        <taxon>Eukaryota</taxon>
        <taxon>Metazoa</taxon>
        <taxon>Chordata</taxon>
        <taxon>Craniata</taxon>
        <taxon>Vertebrata</taxon>
        <taxon>Euteleostomi</taxon>
        <taxon>Archelosauria</taxon>
        <taxon>Archosauria</taxon>
        <taxon>Crocodylia</taxon>
        <taxon>Alligatoridae</taxon>
        <taxon>Alligatorinae</taxon>
        <taxon>Alligator</taxon>
    </lineage>
</organism>
<evidence type="ECO:0000313" key="4">
    <source>
        <dbReference type="EMBL" id="KYO19310.1"/>
    </source>
</evidence>
<dbReference type="GO" id="GO:0005506">
    <property type="term" value="F:iron ion binding"/>
    <property type="evidence" value="ECO:0007669"/>
    <property type="project" value="InterPro"/>
</dbReference>
<protein>
    <submittedName>
        <fullName evidence="4">Uncharacterized protein</fullName>
    </submittedName>
</protein>
<dbReference type="STRING" id="8496.A0A151M4D2"/>
<dbReference type="InterPro" id="IPR036396">
    <property type="entry name" value="Cyt_P450_sf"/>
</dbReference>
<keyword evidence="3" id="KW-0472">Membrane</keyword>
<dbReference type="EMBL" id="AKHW03006631">
    <property type="protein sequence ID" value="KYO19310.1"/>
    <property type="molecule type" value="Genomic_DNA"/>
</dbReference>
<dbReference type="SUPFAM" id="SSF48264">
    <property type="entry name" value="Cytochrome P450"/>
    <property type="match status" value="1"/>
</dbReference>
<dbReference type="GO" id="GO:0016705">
    <property type="term" value="F:oxidoreductase activity, acting on paired donors, with incorporation or reduction of molecular oxygen"/>
    <property type="evidence" value="ECO:0007669"/>
    <property type="project" value="InterPro"/>
</dbReference>
<comment type="caution">
    <text evidence="4">The sequence shown here is derived from an EMBL/GenBank/DDBJ whole genome shotgun (WGS) entry which is preliminary data.</text>
</comment>
<evidence type="ECO:0000256" key="3">
    <source>
        <dbReference type="SAM" id="Phobius"/>
    </source>
</evidence>
<dbReference type="PANTHER" id="PTHR24291">
    <property type="entry name" value="CYTOCHROME P450 FAMILY 4"/>
    <property type="match status" value="1"/>
</dbReference>
<gene>
    <name evidence="4" type="ORF">Y1Q_0003462</name>
</gene>
<dbReference type="AlphaFoldDB" id="A0A151M4D2"/>
<dbReference type="InterPro" id="IPR050196">
    <property type="entry name" value="Cytochrome_P450_Monoox"/>
</dbReference>
<feature type="transmembrane region" description="Helical" evidence="3">
    <location>
        <begin position="20"/>
        <end position="37"/>
    </location>
</feature>
<sequence>MRSFPETATVGSWSWLSRDVVKIFVVAAVLFLTYGLMKAAELYKKRQKLLKVLKNFSGPPTHWLYGHLKLEKWEQQATPKMSMEIFHSISLMTLDTILKCAFSYESNCQMDSGSSYIRSILDISTSIYQRFHTPLHHNATLYWLSVQGRHFCKACTLAHDHTDKVIRERKEALKDEQVLSKILKKRCLDFLDILLCAKDENGNGLSDEDLRAEVDTFMFAGHDTTASGISWLFYCLALHPEHQQRCREEIQEILGDQETIQWNCIGQQFAMNELKVTLALTLLRFELSADLSKPPIHMPLLILRSKNGIHLYLKKIR</sequence>